<evidence type="ECO:0000313" key="2">
    <source>
        <dbReference type="Proteomes" id="UP000253250"/>
    </source>
</evidence>
<dbReference type="EMBL" id="PSYR01000001">
    <property type="protein sequence ID" value="RCN58491.1"/>
    <property type="molecule type" value="Genomic_DNA"/>
</dbReference>
<comment type="caution">
    <text evidence="1">The sequence shown here is derived from an EMBL/GenBank/DDBJ whole genome shotgun (WGS) entry which is preliminary data.</text>
</comment>
<dbReference type="RefSeq" id="WP_065971942.1">
    <property type="nucleotide sequence ID" value="NZ_CP080624.1"/>
</dbReference>
<evidence type="ECO:0000313" key="1">
    <source>
        <dbReference type="EMBL" id="RCN58491.1"/>
    </source>
</evidence>
<dbReference type="AlphaFoldDB" id="A0A1C2FY49"/>
<sequence length="110" mass="11790">MTLCELLIYLDRESGYPVLDGDCEETIKKALAGSHKDVLTGRIVAAMAASVDATTAAVPILRAQATTALGPLRLKAMRDDVSGHDLKRMERTVHAIDGAFNEEALAARKP</sequence>
<accession>A0A1C2FY49</accession>
<keyword evidence="2" id="KW-1185">Reference proteome</keyword>
<dbReference type="STRING" id="163359.A9R16_03550"/>
<dbReference type="OrthoDB" id="8562667at2"/>
<name>A0A1C2FY49_9GAMM</name>
<reference evidence="1 2" key="1">
    <citation type="submission" date="2018-02" db="EMBL/GenBank/DDBJ databases">
        <title>Insights into the biology of acidophilic members of the Acidiferrobacteraceae family derived from comparative genomic analyses.</title>
        <authorList>
            <person name="Issotta F."/>
            <person name="Thyssen C."/>
            <person name="Mena C."/>
            <person name="Moya A."/>
            <person name="Bellenberg S."/>
            <person name="Sproer C."/>
            <person name="Covarrubias P.C."/>
            <person name="Sand W."/>
            <person name="Quatrini R."/>
            <person name="Vera M."/>
        </authorList>
    </citation>
    <scope>NUCLEOTIDE SEQUENCE [LARGE SCALE GENOMIC DNA]</scope>
    <source>
        <strain evidence="2">m-1</strain>
    </source>
</reference>
<organism evidence="1 2">
    <name type="scientific">Acidiferrobacter thiooxydans</name>
    <dbReference type="NCBI Taxonomy" id="163359"/>
    <lineage>
        <taxon>Bacteria</taxon>
        <taxon>Pseudomonadati</taxon>
        <taxon>Pseudomonadota</taxon>
        <taxon>Gammaproteobacteria</taxon>
        <taxon>Acidiferrobacterales</taxon>
        <taxon>Acidiferrobacteraceae</taxon>
        <taxon>Acidiferrobacter</taxon>
    </lineage>
</organism>
<proteinExistence type="predicted"/>
<dbReference type="Proteomes" id="UP000253250">
    <property type="component" value="Unassembled WGS sequence"/>
</dbReference>
<protein>
    <submittedName>
        <fullName evidence="1">Uncharacterized protein</fullName>
    </submittedName>
</protein>
<gene>
    <name evidence="1" type="ORF">C4900_01475</name>
</gene>